<keyword evidence="2" id="KW-1185">Reference proteome</keyword>
<accession>A0A2G5E9I6</accession>
<dbReference type="InParanoid" id="A0A2G5E9I6"/>
<dbReference type="EMBL" id="KZ305027">
    <property type="protein sequence ID" value="PIA52422.1"/>
    <property type="molecule type" value="Genomic_DNA"/>
</dbReference>
<proteinExistence type="predicted"/>
<sequence>MESPTSSNIPILSSRIFKPAPSFSLFFILRIKINMSALIDIWTSELAKMREKGETLFPSGSKNPATGAEVKSKSSIFARLFEFKAGSEVVYSEATISMILECISP</sequence>
<gene>
    <name evidence="1" type="ORF">AQUCO_01000353v1</name>
</gene>
<dbReference type="PANTHER" id="PTHR38222:SF1">
    <property type="entry name" value="TFIIS N-TERMINAL DOMAIN-CONTAINING PROTEIN"/>
    <property type="match status" value="1"/>
</dbReference>
<evidence type="ECO:0000313" key="2">
    <source>
        <dbReference type="Proteomes" id="UP000230069"/>
    </source>
</evidence>
<dbReference type="AlphaFoldDB" id="A0A2G5E9I6"/>
<dbReference type="OrthoDB" id="607613at2759"/>
<protein>
    <submittedName>
        <fullName evidence="1">Uncharacterized protein</fullName>
    </submittedName>
</protein>
<dbReference type="PANTHER" id="PTHR38222">
    <property type="entry name" value="TFIIS N-TERMINAL DOMAIN-CONTAINING PROTEIN"/>
    <property type="match status" value="1"/>
</dbReference>
<dbReference type="Proteomes" id="UP000230069">
    <property type="component" value="Unassembled WGS sequence"/>
</dbReference>
<organism evidence="1 2">
    <name type="scientific">Aquilegia coerulea</name>
    <name type="common">Rocky mountain columbine</name>
    <dbReference type="NCBI Taxonomy" id="218851"/>
    <lineage>
        <taxon>Eukaryota</taxon>
        <taxon>Viridiplantae</taxon>
        <taxon>Streptophyta</taxon>
        <taxon>Embryophyta</taxon>
        <taxon>Tracheophyta</taxon>
        <taxon>Spermatophyta</taxon>
        <taxon>Magnoliopsida</taxon>
        <taxon>Ranunculales</taxon>
        <taxon>Ranunculaceae</taxon>
        <taxon>Thalictroideae</taxon>
        <taxon>Aquilegia</taxon>
    </lineage>
</organism>
<reference evidence="1 2" key="1">
    <citation type="submission" date="2017-09" db="EMBL/GenBank/DDBJ databases">
        <title>WGS assembly of Aquilegia coerulea Goldsmith.</title>
        <authorList>
            <person name="Hodges S."/>
            <person name="Kramer E."/>
            <person name="Nordborg M."/>
            <person name="Tomkins J."/>
            <person name="Borevitz J."/>
            <person name="Derieg N."/>
            <person name="Yan J."/>
            <person name="Mihaltcheva S."/>
            <person name="Hayes R.D."/>
            <person name="Rokhsar D."/>
        </authorList>
    </citation>
    <scope>NUCLEOTIDE SEQUENCE [LARGE SCALE GENOMIC DNA]</scope>
    <source>
        <strain evidence="2">cv. Goldsmith</strain>
    </source>
</reference>
<evidence type="ECO:0000313" key="1">
    <source>
        <dbReference type="EMBL" id="PIA52422.1"/>
    </source>
</evidence>
<name>A0A2G5E9I6_AQUCA</name>